<reference evidence="1" key="1">
    <citation type="submission" date="2022-07" db="EMBL/GenBank/DDBJ databases">
        <title>Genome Sequence of Lecanicillium saksenae.</title>
        <authorList>
            <person name="Buettner E."/>
        </authorList>
    </citation>
    <scope>NUCLEOTIDE SEQUENCE</scope>
    <source>
        <strain evidence="1">VT-O1</strain>
    </source>
</reference>
<dbReference type="Proteomes" id="UP001148737">
    <property type="component" value="Unassembled WGS sequence"/>
</dbReference>
<keyword evidence="2" id="KW-1185">Reference proteome</keyword>
<dbReference type="EMBL" id="JANAKD010003629">
    <property type="protein sequence ID" value="KAJ3472006.1"/>
    <property type="molecule type" value="Genomic_DNA"/>
</dbReference>
<accession>A0ACC1QC90</accession>
<name>A0ACC1QC90_9HYPO</name>
<organism evidence="1 2">
    <name type="scientific">Lecanicillium saksenae</name>
    <dbReference type="NCBI Taxonomy" id="468837"/>
    <lineage>
        <taxon>Eukaryota</taxon>
        <taxon>Fungi</taxon>
        <taxon>Dikarya</taxon>
        <taxon>Ascomycota</taxon>
        <taxon>Pezizomycotina</taxon>
        <taxon>Sordariomycetes</taxon>
        <taxon>Hypocreomycetidae</taxon>
        <taxon>Hypocreales</taxon>
        <taxon>Cordycipitaceae</taxon>
        <taxon>Lecanicillium</taxon>
    </lineage>
</organism>
<comment type="caution">
    <text evidence="1">The sequence shown here is derived from an EMBL/GenBank/DDBJ whole genome shotgun (WGS) entry which is preliminary data.</text>
</comment>
<sequence length="270" mass="30112">MVNLFSIGLASEFAASSVRDDNGETVFTSDELRWFSTNSYNLGVIHVTSWEPGRLASLFKSCLVFTQAALSSDADAVDAAQDTFIMLRCHFILASLYISEAQIIKNEHTQSLYADVEHHATEFVHVLVHDQGSAAANCPDLLQKLGILCAFQFEALLYRQFFDHLPCVIKQARLCKDANVLKALGGCLIRSDAPVQVKSSLLKSIVNETFEVEKFDSARLAQYLRCMVHVLLPLVEHDFLALELLDQAIVVADQSKEVRETKTMTIPWSL</sequence>
<proteinExistence type="predicted"/>
<evidence type="ECO:0000313" key="1">
    <source>
        <dbReference type="EMBL" id="KAJ3472006.1"/>
    </source>
</evidence>
<gene>
    <name evidence="1" type="ORF">NLG97_g11371</name>
</gene>
<evidence type="ECO:0000313" key="2">
    <source>
        <dbReference type="Proteomes" id="UP001148737"/>
    </source>
</evidence>
<protein>
    <submittedName>
        <fullName evidence="1">Uncharacterized protein</fullName>
    </submittedName>
</protein>